<evidence type="ECO:0000313" key="2">
    <source>
        <dbReference type="EMBL" id="MCJ2541368.1"/>
    </source>
</evidence>
<organism evidence="2 3">
    <name type="scientific">Thermostichus vulcanus str. 'Rupite'</name>
    <dbReference type="NCBI Taxonomy" id="2813851"/>
    <lineage>
        <taxon>Bacteria</taxon>
        <taxon>Bacillati</taxon>
        <taxon>Cyanobacteriota</taxon>
        <taxon>Cyanophyceae</taxon>
        <taxon>Thermostichales</taxon>
        <taxon>Thermostichaceae</taxon>
        <taxon>Thermostichus</taxon>
    </lineage>
</organism>
<protein>
    <submittedName>
        <fullName evidence="2">EAL domain-containing protein</fullName>
    </submittedName>
</protein>
<dbReference type="Proteomes" id="UP000830835">
    <property type="component" value="Unassembled WGS sequence"/>
</dbReference>
<dbReference type="SUPFAM" id="SSF141868">
    <property type="entry name" value="EAL domain-like"/>
    <property type="match status" value="1"/>
</dbReference>
<dbReference type="InterPro" id="IPR001633">
    <property type="entry name" value="EAL_dom"/>
</dbReference>
<name>A0ABT0C6E7_THEVL</name>
<gene>
    <name evidence="2" type="ORF">JX360_00355</name>
</gene>
<accession>A0ABT0C6E7</accession>
<reference evidence="2" key="1">
    <citation type="submission" date="2021-02" db="EMBL/GenBank/DDBJ databases">
        <title>The CRISPR/cas machinery reduction and long-range gene transfer in the hot spring cyanobacterium Synechococcus.</title>
        <authorList>
            <person name="Dvorak P."/>
            <person name="Jahodarova E."/>
            <person name="Hasler P."/>
            <person name="Poulickova A."/>
        </authorList>
    </citation>
    <scope>NUCLEOTIDE SEQUENCE</scope>
    <source>
        <strain evidence="2">Rupite</strain>
    </source>
</reference>
<dbReference type="Pfam" id="PF00563">
    <property type="entry name" value="EAL"/>
    <property type="match status" value="1"/>
</dbReference>
<comment type="caution">
    <text evidence="2">The sequence shown here is derived from an EMBL/GenBank/DDBJ whole genome shotgun (WGS) entry which is preliminary data.</text>
</comment>
<keyword evidence="3" id="KW-1185">Reference proteome</keyword>
<dbReference type="Gene3D" id="3.20.20.450">
    <property type="entry name" value="EAL domain"/>
    <property type="match status" value="1"/>
</dbReference>
<sequence>MSKILLETGFPARHLSLEITESSAVQNYGKASQQLLHLQKLGIRIGLDDFGTGYSSLSCLDNLPLNFLKIDQSFVAKERWDTLQLILLLAQQLDLAVVAEGIETPEQLKHLQNIGCPMGQGYHLSFPLTPEQVQAWLPTVPTVAACF</sequence>
<dbReference type="CDD" id="cd01948">
    <property type="entry name" value="EAL"/>
    <property type="match status" value="1"/>
</dbReference>
<dbReference type="PROSITE" id="PS50883">
    <property type="entry name" value="EAL"/>
    <property type="match status" value="1"/>
</dbReference>
<dbReference type="EMBL" id="JAFIRA010000001">
    <property type="protein sequence ID" value="MCJ2541368.1"/>
    <property type="molecule type" value="Genomic_DNA"/>
</dbReference>
<dbReference type="SMART" id="SM00052">
    <property type="entry name" value="EAL"/>
    <property type="match status" value="1"/>
</dbReference>
<proteinExistence type="predicted"/>
<dbReference type="PANTHER" id="PTHR33121:SF70">
    <property type="entry name" value="SIGNALING PROTEIN YKOW"/>
    <property type="match status" value="1"/>
</dbReference>
<dbReference type="PANTHER" id="PTHR33121">
    <property type="entry name" value="CYCLIC DI-GMP PHOSPHODIESTERASE PDEF"/>
    <property type="match status" value="1"/>
</dbReference>
<dbReference type="InterPro" id="IPR050706">
    <property type="entry name" value="Cyclic-di-GMP_PDE-like"/>
</dbReference>
<feature type="domain" description="EAL" evidence="1">
    <location>
        <begin position="1"/>
        <end position="141"/>
    </location>
</feature>
<dbReference type="InterPro" id="IPR035919">
    <property type="entry name" value="EAL_sf"/>
</dbReference>
<evidence type="ECO:0000313" key="3">
    <source>
        <dbReference type="Proteomes" id="UP000830835"/>
    </source>
</evidence>
<evidence type="ECO:0000259" key="1">
    <source>
        <dbReference type="PROSITE" id="PS50883"/>
    </source>
</evidence>